<dbReference type="SUPFAM" id="SSF47413">
    <property type="entry name" value="lambda repressor-like DNA-binding domains"/>
    <property type="match status" value="1"/>
</dbReference>
<name>A0A4U1CV20_9SPHI</name>
<feature type="domain" description="HTH cro/C1-type" evidence="2">
    <location>
        <begin position="7"/>
        <end position="61"/>
    </location>
</feature>
<dbReference type="AlphaFoldDB" id="A0A4U1CV20"/>
<evidence type="ECO:0000313" key="3">
    <source>
        <dbReference type="EMBL" id="TKC13117.1"/>
    </source>
</evidence>
<gene>
    <name evidence="3" type="ORF">FA048_05760</name>
</gene>
<dbReference type="SMART" id="SM00530">
    <property type="entry name" value="HTH_XRE"/>
    <property type="match status" value="1"/>
</dbReference>
<dbReference type="Proteomes" id="UP000309488">
    <property type="component" value="Unassembled WGS sequence"/>
</dbReference>
<evidence type="ECO:0000259" key="2">
    <source>
        <dbReference type="PROSITE" id="PS50943"/>
    </source>
</evidence>
<dbReference type="InterPro" id="IPR001387">
    <property type="entry name" value="Cro/C1-type_HTH"/>
</dbReference>
<dbReference type="CDD" id="cd00093">
    <property type="entry name" value="HTH_XRE"/>
    <property type="match status" value="1"/>
</dbReference>
<evidence type="ECO:0000313" key="4">
    <source>
        <dbReference type="Proteomes" id="UP000309488"/>
    </source>
</evidence>
<protein>
    <submittedName>
        <fullName evidence="3">Helix-turn-helix transcriptional regulator</fullName>
    </submittedName>
</protein>
<dbReference type="Pfam" id="PF01381">
    <property type="entry name" value="HTH_3"/>
    <property type="match status" value="1"/>
</dbReference>
<evidence type="ECO:0000256" key="1">
    <source>
        <dbReference type="ARBA" id="ARBA00023125"/>
    </source>
</evidence>
<dbReference type="InterPro" id="IPR010982">
    <property type="entry name" value="Lambda_DNA-bd_dom_sf"/>
</dbReference>
<keyword evidence="4" id="KW-1185">Reference proteome</keyword>
<accession>A0A4U1CV20</accession>
<reference evidence="3 4" key="1">
    <citation type="submission" date="2019-04" db="EMBL/GenBank/DDBJ databases">
        <title>Pedobacter sp. RP-3-22 sp. nov., isolated from Arctic soil.</title>
        <authorList>
            <person name="Dahal R.H."/>
            <person name="Kim D.-U."/>
        </authorList>
    </citation>
    <scope>NUCLEOTIDE SEQUENCE [LARGE SCALE GENOMIC DNA]</scope>
    <source>
        <strain evidence="3 4">RP-3-22</strain>
    </source>
</reference>
<comment type="caution">
    <text evidence="3">The sequence shown here is derived from an EMBL/GenBank/DDBJ whole genome shotgun (WGS) entry which is preliminary data.</text>
</comment>
<organism evidence="3 4">
    <name type="scientific">Pedobacter polaris</name>
    <dbReference type="NCBI Taxonomy" id="2571273"/>
    <lineage>
        <taxon>Bacteria</taxon>
        <taxon>Pseudomonadati</taxon>
        <taxon>Bacteroidota</taxon>
        <taxon>Sphingobacteriia</taxon>
        <taxon>Sphingobacteriales</taxon>
        <taxon>Sphingobacteriaceae</taxon>
        <taxon>Pedobacter</taxon>
    </lineage>
</organism>
<proteinExistence type="predicted"/>
<dbReference type="OrthoDB" id="959032at2"/>
<sequence length="89" mass="10253">MKIGFILKELRSLKGATQQKIADILNVERSTYCKWETDKITVDVKRLQEIANIYGLDLEYMGRCVEAQKIISKNDVTRFILMAESKAKV</sequence>
<dbReference type="PANTHER" id="PTHR46558:SF13">
    <property type="entry name" value="HTH-TYPE TRANSCRIPTIONAL REGULATOR IMMR"/>
    <property type="match status" value="1"/>
</dbReference>
<dbReference type="RefSeq" id="WP_136839239.1">
    <property type="nucleotide sequence ID" value="NZ_SWBR01000001.1"/>
</dbReference>
<keyword evidence="1" id="KW-0238">DNA-binding</keyword>
<dbReference type="PANTHER" id="PTHR46558">
    <property type="entry name" value="TRACRIPTIONAL REGULATORY PROTEIN-RELATED-RELATED"/>
    <property type="match status" value="1"/>
</dbReference>
<dbReference type="PROSITE" id="PS50943">
    <property type="entry name" value="HTH_CROC1"/>
    <property type="match status" value="1"/>
</dbReference>
<dbReference type="Gene3D" id="1.10.260.40">
    <property type="entry name" value="lambda repressor-like DNA-binding domains"/>
    <property type="match status" value="1"/>
</dbReference>
<dbReference type="EMBL" id="SWBR01000001">
    <property type="protein sequence ID" value="TKC13117.1"/>
    <property type="molecule type" value="Genomic_DNA"/>
</dbReference>
<dbReference type="GO" id="GO:0003677">
    <property type="term" value="F:DNA binding"/>
    <property type="evidence" value="ECO:0007669"/>
    <property type="project" value="UniProtKB-KW"/>
</dbReference>